<dbReference type="SFLD" id="SFLDG01067">
    <property type="entry name" value="SPASM/twitch_domain_containing"/>
    <property type="match status" value="1"/>
</dbReference>
<dbReference type="PROSITE" id="PS51918">
    <property type="entry name" value="RADICAL_SAM"/>
    <property type="match status" value="1"/>
</dbReference>
<dbReference type="SFLD" id="SFLDS00029">
    <property type="entry name" value="Radical_SAM"/>
    <property type="match status" value="1"/>
</dbReference>
<evidence type="ECO:0000256" key="3">
    <source>
        <dbReference type="ARBA" id="ARBA00023004"/>
    </source>
</evidence>
<evidence type="ECO:0000259" key="6">
    <source>
        <dbReference type="PROSITE" id="PS51918"/>
    </source>
</evidence>
<evidence type="ECO:0000256" key="5">
    <source>
        <dbReference type="SAM" id="MobiDB-lite"/>
    </source>
</evidence>
<dbReference type="InterPro" id="IPR013785">
    <property type="entry name" value="Aldolase_TIM"/>
</dbReference>
<keyword evidence="8" id="KW-1185">Reference proteome</keyword>
<organism evidence="7 8">
    <name type="scientific">Streptosporangium fragile</name>
    <dbReference type="NCBI Taxonomy" id="46186"/>
    <lineage>
        <taxon>Bacteria</taxon>
        <taxon>Bacillati</taxon>
        <taxon>Actinomycetota</taxon>
        <taxon>Actinomycetes</taxon>
        <taxon>Streptosporangiales</taxon>
        <taxon>Streptosporangiaceae</taxon>
        <taxon>Streptosporangium</taxon>
    </lineage>
</organism>
<dbReference type="Proteomes" id="UP001500831">
    <property type="component" value="Unassembled WGS sequence"/>
</dbReference>
<evidence type="ECO:0000256" key="4">
    <source>
        <dbReference type="ARBA" id="ARBA00023014"/>
    </source>
</evidence>
<keyword evidence="3" id="KW-0408">Iron</keyword>
<keyword evidence="2" id="KW-0479">Metal-binding</keyword>
<dbReference type="InterPro" id="IPR007197">
    <property type="entry name" value="rSAM"/>
</dbReference>
<evidence type="ECO:0000313" key="7">
    <source>
        <dbReference type="EMBL" id="GAA2877857.1"/>
    </source>
</evidence>
<gene>
    <name evidence="7" type="ORF">GCM10010517_39520</name>
</gene>
<name>A0ABP6IFD6_9ACTN</name>
<proteinExistence type="predicted"/>
<evidence type="ECO:0000313" key="8">
    <source>
        <dbReference type="Proteomes" id="UP001500831"/>
    </source>
</evidence>
<dbReference type="SUPFAM" id="SSF102114">
    <property type="entry name" value="Radical SAM enzymes"/>
    <property type="match status" value="1"/>
</dbReference>
<feature type="domain" description="Radical SAM core" evidence="6">
    <location>
        <begin position="4"/>
        <end position="228"/>
    </location>
</feature>
<comment type="caution">
    <text evidence="7">The sequence shown here is derived from an EMBL/GenBank/DDBJ whole genome shotgun (WGS) entry which is preliminary data.</text>
</comment>
<evidence type="ECO:0000256" key="2">
    <source>
        <dbReference type="ARBA" id="ARBA00022723"/>
    </source>
</evidence>
<sequence>MSTVNGPSDVVWDVTYACPLRCAHCYSESGRRPARQLSHDEMLRVADAIVSLRPESVEFAGGEPLLIKGICDVAERIARAGIAVNLYTSGWTFTSEMAENVIRVFSQITVSVDGADADVHDRIRGRARSFERAMNALALLDDLSGRRTASGEEPVEFGIDCAVIRGNFHQMEKFCTAIAPRLPRLRFLTFGAAVPSGLASRPGFSDHELLTNEQLRTLTSAEHTRRLRSLVPASVRVTTTDNFVLLMRPDVVARFGFPLMQVEPDGEVRAMPIYEGTVGSILRESPAVLWERAVARWSDPFVTETLSAVRSMADWAEAARRIDHHFGSDEVRRRMNRRPAYPDGPNRGGRPAPPMKRDTSDTTV</sequence>
<reference evidence="8" key="1">
    <citation type="journal article" date="2019" name="Int. J. Syst. Evol. Microbiol.">
        <title>The Global Catalogue of Microorganisms (GCM) 10K type strain sequencing project: providing services to taxonomists for standard genome sequencing and annotation.</title>
        <authorList>
            <consortium name="The Broad Institute Genomics Platform"/>
            <consortium name="The Broad Institute Genome Sequencing Center for Infectious Disease"/>
            <person name="Wu L."/>
            <person name="Ma J."/>
        </authorList>
    </citation>
    <scope>NUCLEOTIDE SEQUENCE [LARGE SCALE GENOMIC DNA]</scope>
    <source>
        <strain evidence="8">JCM 6242</strain>
    </source>
</reference>
<dbReference type="PANTHER" id="PTHR11228">
    <property type="entry name" value="RADICAL SAM DOMAIN PROTEIN"/>
    <property type="match status" value="1"/>
</dbReference>
<dbReference type="InterPro" id="IPR058240">
    <property type="entry name" value="rSAM_sf"/>
</dbReference>
<dbReference type="RefSeq" id="WP_344973406.1">
    <property type="nucleotide sequence ID" value="NZ_BAAAVI010000027.1"/>
</dbReference>
<feature type="region of interest" description="Disordered" evidence="5">
    <location>
        <begin position="329"/>
        <end position="364"/>
    </location>
</feature>
<dbReference type="InterPro" id="IPR050377">
    <property type="entry name" value="Radical_SAM_PqqE_MftC-like"/>
</dbReference>
<feature type="compositionally biased region" description="Basic and acidic residues" evidence="5">
    <location>
        <begin position="355"/>
        <end position="364"/>
    </location>
</feature>
<protein>
    <recommendedName>
        <fullName evidence="6">Radical SAM core domain-containing protein</fullName>
    </recommendedName>
</protein>
<dbReference type="Gene3D" id="3.20.20.70">
    <property type="entry name" value="Aldolase class I"/>
    <property type="match status" value="1"/>
</dbReference>
<keyword evidence="4" id="KW-0411">Iron-sulfur</keyword>
<evidence type="ECO:0000256" key="1">
    <source>
        <dbReference type="ARBA" id="ARBA00022691"/>
    </source>
</evidence>
<keyword evidence="1" id="KW-0949">S-adenosyl-L-methionine</keyword>
<dbReference type="EMBL" id="BAAAVI010000027">
    <property type="protein sequence ID" value="GAA2877857.1"/>
    <property type="molecule type" value="Genomic_DNA"/>
</dbReference>
<dbReference type="CDD" id="cd01335">
    <property type="entry name" value="Radical_SAM"/>
    <property type="match status" value="1"/>
</dbReference>
<dbReference type="Pfam" id="PF04055">
    <property type="entry name" value="Radical_SAM"/>
    <property type="match status" value="1"/>
</dbReference>
<dbReference type="PANTHER" id="PTHR11228:SF7">
    <property type="entry name" value="PQQA PEPTIDE CYCLASE"/>
    <property type="match status" value="1"/>
</dbReference>
<accession>A0ABP6IFD6</accession>